<dbReference type="GO" id="GO:0004672">
    <property type="term" value="F:protein kinase activity"/>
    <property type="evidence" value="ECO:0007669"/>
    <property type="project" value="InterPro"/>
</dbReference>
<protein>
    <submittedName>
        <fullName evidence="3">Kinase domain protein</fullName>
    </submittedName>
</protein>
<keyword evidence="3" id="KW-0808">Transferase</keyword>
<dbReference type="PROSITE" id="PS00107">
    <property type="entry name" value="PROTEIN_KINASE_ATP"/>
    <property type="match status" value="1"/>
</dbReference>
<dbReference type="SUPFAM" id="SSF56112">
    <property type="entry name" value="Protein kinase-like (PK-like)"/>
    <property type="match status" value="1"/>
</dbReference>
<dbReference type="RefSeq" id="WP_157894741.1">
    <property type="nucleotide sequence ID" value="NZ_CP012508.1"/>
</dbReference>
<dbReference type="InterPro" id="IPR011009">
    <property type="entry name" value="Kinase-like_dom_sf"/>
</dbReference>
<feature type="domain" description="Protein kinase" evidence="2">
    <location>
        <begin position="9"/>
        <end position="325"/>
    </location>
</feature>
<feature type="binding site" evidence="1">
    <location>
        <position position="37"/>
    </location>
    <ligand>
        <name>ATP</name>
        <dbReference type="ChEBI" id="CHEBI:30616"/>
    </ligand>
</feature>
<proteinExistence type="predicted"/>
<dbReference type="EMBL" id="CP012508">
    <property type="protein sequence ID" value="ALB23295.1"/>
    <property type="molecule type" value="Genomic_DNA"/>
</dbReference>
<dbReference type="PROSITE" id="PS50011">
    <property type="entry name" value="PROTEIN_KINASE_DOM"/>
    <property type="match status" value="1"/>
</dbReference>
<accession>A0AAC8ZPB2</accession>
<keyword evidence="3" id="KW-0418">Kinase</keyword>
<organism evidence="3 4">
    <name type="scientific">Piscirickettsia salmonis</name>
    <dbReference type="NCBI Taxonomy" id="1238"/>
    <lineage>
        <taxon>Bacteria</taxon>
        <taxon>Pseudomonadati</taxon>
        <taxon>Pseudomonadota</taxon>
        <taxon>Gammaproteobacteria</taxon>
        <taxon>Thiotrichales</taxon>
        <taxon>Piscirickettsiaceae</taxon>
        <taxon>Piscirickettsia</taxon>
    </lineage>
</organism>
<dbReference type="Gene3D" id="1.10.510.10">
    <property type="entry name" value="Transferase(Phosphotransferase) domain 1"/>
    <property type="match status" value="1"/>
</dbReference>
<dbReference type="InterPro" id="IPR000719">
    <property type="entry name" value="Prot_kinase_dom"/>
</dbReference>
<dbReference type="GO" id="GO:0005524">
    <property type="term" value="F:ATP binding"/>
    <property type="evidence" value="ECO:0007669"/>
    <property type="project" value="UniProtKB-UniRule"/>
</dbReference>
<reference evidence="3 4" key="1">
    <citation type="journal article" date="2014" name="Genome Announc.">
        <title>Comparative Genome Analysis of Two Isolates of the Fish Pathogen Piscirickettsia salmonis from Different Hosts Reveals Major Differences in Virulence-Associated Secretion Systems.</title>
        <authorList>
            <person name="Bohle H."/>
            <person name="Henriquez P."/>
            <person name="Grothusen H."/>
            <person name="Navas E."/>
            <person name="Sandoval A."/>
            <person name="Bustamante F."/>
            <person name="Bustos P."/>
            <person name="Mancilla M."/>
        </authorList>
    </citation>
    <scope>NUCLEOTIDE SEQUENCE [LARGE SCALE GENOMIC DNA]</scope>
    <source>
        <strain evidence="4">B1-32597</strain>
    </source>
</reference>
<keyword evidence="1" id="KW-0547">Nucleotide-binding</keyword>
<dbReference type="AlphaFoldDB" id="A0AAC8ZPB2"/>
<evidence type="ECO:0000313" key="4">
    <source>
        <dbReference type="Proteomes" id="UP000029558"/>
    </source>
</evidence>
<dbReference type="Proteomes" id="UP000029558">
    <property type="component" value="Chromosome"/>
</dbReference>
<evidence type="ECO:0000313" key="3">
    <source>
        <dbReference type="EMBL" id="ALB23295.1"/>
    </source>
</evidence>
<keyword evidence="1" id="KW-0067">ATP-binding</keyword>
<gene>
    <name evidence="3" type="ORF">KU39_2115</name>
</gene>
<name>A0AAC8ZPB2_PISSA</name>
<dbReference type="InterPro" id="IPR017441">
    <property type="entry name" value="Protein_kinase_ATP_BS"/>
</dbReference>
<evidence type="ECO:0000256" key="1">
    <source>
        <dbReference type="PROSITE-ProRule" id="PRU10141"/>
    </source>
</evidence>
<dbReference type="SMART" id="SM00220">
    <property type="entry name" value="S_TKc"/>
    <property type="match status" value="1"/>
</dbReference>
<sequence>MGDKILVLAGRRLYLGIGGYATVKLAEDETGQIYAFKIQHERYDPNEDIAADLYGISYGCTERDGGRNLNKRKHYSCYKYLGISLKKYLSENQLSVDEQLTLALKLIEAVELYHHKTGKAHLDLKPDNICIDNTSTICLIDYANSADLAGVTTAGPITPGYVPNREIGHPNESADLIALKRCLYYPDKLCLSAGSLAGGGRLNSDAWIISDEVIAQNLLLQWVVDTRYGELQTQGINAFKQMITFIKENWELLKNNTQLQEALISLDNARINFTASWERLKNDIELQESIITLDKTAVGLAASWTELKDSPRPYHYIAEKLNIHLDSAQGTTNDFKKTSVKDGAKPKRPAYDFNSIEHTITVLVHDIANNIKINQS</sequence>
<evidence type="ECO:0000259" key="2">
    <source>
        <dbReference type="PROSITE" id="PS50011"/>
    </source>
</evidence>